<dbReference type="InterPro" id="IPR003593">
    <property type="entry name" value="AAA+_ATPase"/>
</dbReference>
<dbReference type="RefSeq" id="WP_091333003.1">
    <property type="nucleotide sequence ID" value="NZ_FNOW01000013.1"/>
</dbReference>
<dbReference type="GO" id="GO:0016887">
    <property type="term" value="F:ATP hydrolysis activity"/>
    <property type="evidence" value="ECO:0007669"/>
    <property type="project" value="InterPro"/>
</dbReference>
<proteinExistence type="inferred from homology"/>
<dbReference type="PANTHER" id="PTHR30486">
    <property type="entry name" value="TWITCHING MOTILITY PROTEIN PILT"/>
    <property type="match status" value="1"/>
</dbReference>
<name>A0A1H3EK79_ALLWA</name>
<dbReference type="InterPro" id="IPR006321">
    <property type="entry name" value="PilT/PilU"/>
</dbReference>
<protein>
    <submittedName>
        <fullName evidence="3">Twitching motility protein PilU</fullName>
    </submittedName>
</protein>
<dbReference type="EMBL" id="FNOW01000013">
    <property type="protein sequence ID" value="SDX79000.1"/>
    <property type="molecule type" value="Genomic_DNA"/>
</dbReference>
<dbReference type="STRING" id="61595.SAMN05421644_11351"/>
<keyword evidence="4" id="KW-1185">Reference proteome</keyword>
<evidence type="ECO:0000256" key="1">
    <source>
        <dbReference type="ARBA" id="ARBA00006611"/>
    </source>
</evidence>
<accession>A0A1H3EK79</accession>
<comment type="similarity">
    <text evidence="1">Belongs to the GSP E family.</text>
</comment>
<evidence type="ECO:0000259" key="2">
    <source>
        <dbReference type="SMART" id="SM00382"/>
    </source>
</evidence>
<organism evidence="3 4">
    <name type="scientific">Allochromatium warmingii</name>
    <name type="common">Chromatium warmingii</name>
    <dbReference type="NCBI Taxonomy" id="61595"/>
    <lineage>
        <taxon>Bacteria</taxon>
        <taxon>Pseudomonadati</taxon>
        <taxon>Pseudomonadota</taxon>
        <taxon>Gammaproteobacteria</taxon>
        <taxon>Chromatiales</taxon>
        <taxon>Chromatiaceae</taxon>
        <taxon>Allochromatium</taxon>
    </lineage>
</organism>
<dbReference type="OrthoDB" id="9804785at2"/>
<reference evidence="4" key="1">
    <citation type="submission" date="2016-10" db="EMBL/GenBank/DDBJ databases">
        <authorList>
            <person name="Varghese N."/>
            <person name="Submissions S."/>
        </authorList>
    </citation>
    <scope>NUCLEOTIDE SEQUENCE [LARGE SCALE GENOMIC DNA]</scope>
    <source>
        <strain evidence="4">DSM 173</strain>
    </source>
</reference>
<dbReference type="InterPro" id="IPR027417">
    <property type="entry name" value="P-loop_NTPase"/>
</dbReference>
<dbReference type="Proteomes" id="UP000198672">
    <property type="component" value="Unassembled WGS sequence"/>
</dbReference>
<dbReference type="Gene3D" id="3.30.450.90">
    <property type="match status" value="1"/>
</dbReference>
<evidence type="ECO:0000313" key="3">
    <source>
        <dbReference type="EMBL" id="SDX79000.1"/>
    </source>
</evidence>
<sequence length="351" mass="38716">MDIKPYLELMIRHKASDLFFAAGTQVKIKIEGVIRSVGETVLTATACREAVEGIMTPEQIAEFEHERELDFAVALEGKARFRVNAYFQRGQPAMVLRYIRANVPTLEELKVPPTLAPLIMHKRGIILMVGATGSGKSTTLAAMIDHRNRHSTGHIVTIEDPIEFTHKHQQCIISQREIGIDTKSYANALKSVLREAPDVVLIGEIRTRETMEAAIELAGTGHLAISTLHANNAHQALERIINMFPQDMHKTLFMDLSAYMRAILSQRLVRTKEGGRCAAIEILVNTPHIADLIRDGSVDSINEAMQESGAEGMCTFDDALLALYHAGTITMEEALANADSAANLEARIHFG</sequence>
<dbReference type="CDD" id="cd01131">
    <property type="entry name" value="PilT"/>
    <property type="match status" value="1"/>
</dbReference>
<gene>
    <name evidence="3" type="ORF">SAMN05421644_11351</name>
</gene>
<dbReference type="GO" id="GO:0005524">
    <property type="term" value="F:ATP binding"/>
    <property type="evidence" value="ECO:0007669"/>
    <property type="project" value="InterPro"/>
</dbReference>
<dbReference type="NCBIfam" id="TIGR01420">
    <property type="entry name" value="pilT_fam"/>
    <property type="match status" value="1"/>
</dbReference>
<dbReference type="SUPFAM" id="SSF52540">
    <property type="entry name" value="P-loop containing nucleoside triphosphate hydrolases"/>
    <property type="match status" value="1"/>
</dbReference>
<dbReference type="PANTHER" id="PTHR30486:SF12">
    <property type="entry name" value="TYPE IV PILUS ATPASE PILU"/>
    <property type="match status" value="1"/>
</dbReference>
<feature type="domain" description="AAA+ ATPase" evidence="2">
    <location>
        <begin position="122"/>
        <end position="247"/>
    </location>
</feature>
<dbReference type="SMART" id="SM00382">
    <property type="entry name" value="AAA"/>
    <property type="match status" value="1"/>
</dbReference>
<dbReference type="Gene3D" id="3.40.50.300">
    <property type="entry name" value="P-loop containing nucleotide triphosphate hydrolases"/>
    <property type="match status" value="1"/>
</dbReference>
<dbReference type="Pfam" id="PF00437">
    <property type="entry name" value="T2SSE"/>
    <property type="match status" value="1"/>
</dbReference>
<dbReference type="InterPro" id="IPR001482">
    <property type="entry name" value="T2SS/T4SS_dom"/>
</dbReference>
<dbReference type="AlphaFoldDB" id="A0A1H3EK79"/>
<dbReference type="InterPro" id="IPR050921">
    <property type="entry name" value="T4SS_GSP_E_ATPase"/>
</dbReference>
<evidence type="ECO:0000313" key="4">
    <source>
        <dbReference type="Proteomes" id="UP000198672"/>
    </source>
</evidence>